<dbReference type="Proteomes" id="UP001219525">
    <property type="component" value="Unassembled WGS sequence"/>
</dbReference>
<proteinExistence type="predicted"/>
<name>A0AAD6YLL6_9AGAR</name>
<reference evidence="2" key="1">
    <citation type="submission" date="2023-03" db="EMBL/GenBank/DDBJ databases">
        <title>Massive genome expansion in bonnet fungi (Mycena s.s.) driven by repeated elements and novel gene families across ecological guilds.</title>
        <authorList>
            <consortium name="Lawrence Berkeley National Laboratory"/>
            <person name="Harder C.B."/>
            <person name="Miyauchi S."/>
            <person name="Viragh M."/>
            <person name="Kuo A."/>
            <person name="Thoen E."/>
            <person name="Andreopoulos B."/>
            <person name="Lu D."/>
            <person name="Skrede I."/>
            <person name="Drula E."/>
            <person name="Henrissat B."/>
            <person name="Morin E."/>
            <person name="Kohler A."/>
            <person name="Barry K."/>
            <person name="LaButti K."/>
            <person name="Morin E."/>
            <person name="Salamov A."/>
            <person name="Lipzen A."/>
            <person name="Mereny Z."/>
            <person name="Hegedus B."/>
            <person name="Baldrian P."/>
            <person name="Stursova M."/>
            <person name="Weitz H."/>
            <person name="Taylor A."/>
            <person name="Grigoriev I.V."/>
            <person name="Nagy L.G."/>
            <person name="Martin F."/>
            <person name="Kauserud H."/>
        </authorList>
    </citation>
    <scope>NUCLEOTIDE SEQUENCE</scope>
    <source>
        <strain evidence="2">9144</strain>
    </source>
</reference>
<gene>
    <name evidence="2" type="ORF">GGX14DRAFT_657353</name>
</gene>
<comment type="caution">
    <text evidence="2">The sequence shown here is derived from an EMBL/GenBank/DDBJ whole genome shotgun (WGS) entry which is preliminary data.</text>
</comment>
<organism evidence="2 3">
    <name type="scientific">Mycena pura</name>
    <dbReference type="NCBI Taxonomy" id="153505"/>
    <lineage>
        <taxon>Eukaryota</taxon>
        <taxon>Fungi</taxon>
        <taxon>Dikarya</taxon>
        <taxon>Basidiomycota</taxon>
        <taxon>Agaricomycotina</taxon>
        <taxon>Agaricomycetes</taxon>
        <taxon>Agaricomycetidae</taxon>
        <taxon>Agaricales</taxon>
        <taxon>Marasmiineae</taxon>
        <taxon>Mycenaceae</taxon>
        <taxon>Mycena</taxon>
    </lineage>
</organism>
<keyword evidence="3" id="KW-1185">Reference proteome</keyword>
<feature type="domain" description="Fungal-type protein kinase" evidence="1">
    <location>
        <begin position="371"/>
        <end position="441"/>
    </location>
</feature>
<evidence type="ECO:0000259" key="1">
    <source>
        <dbReference type="Pfam" id="PF17667"/>
    </source>
</evidence>
<evidence type="ECO:0000313" key="2">
    <source>
        <dbReference type="EMBL" id="KAJ7223121.1"/>
    </source>
</evidence>
<evidence type="ECO:0000313" key="3">
    <source>
        <dbReference type="Proteomes" id="UP001219525"/>
    </source>
</evidence>
<accession>A0AAD6YLL6</accession>
<sequence length="496" mass="55105">MSLPSQSLESLFYVCSNHNGDTRSITFPREASGAEDRILGIANSLAFICVTGSRGKGEVYATAIRTEGSDSAVIYLAENDGVSDSTVKYLRSVLAQLTAISRSQPDGRDRSLDLDEVILPAKEQELGTTILRHTFPKFLNSLTKRDAVWDTRVAAIRDQLAESPDELKFFALIERTLSAIYKAAILHKAHTDDTTLKALYESISMLEGFIRRGTSSDKLSVLLQKLDRTAVYPWSDNSDFVDNDLELDVDVNNALRTAFSMTRFINRIIAVNIHIRRLLRLAVSHTYKSLFAKEISIHCCPRAEISVYVEPAALTDHLQLDGLLSRHDLGETVTGPLHAELSVFTALLRDFFEGRSAPYWAIGASKPMINNSEESKKALVQLAKSARSLLMASRGCFVFVVAIRSSNARILCFDRSGFRASSAFDWTKQPDIFAKFFYGLYSPGVPGTIHGDDPSISIPSQADKEAMHKMLTANHLYKEWKIEHLAGYISVLLQAK</sequence>
<dbReference type="Pfam" id="PF17667">
    <property type="entry name" value="Pkinase_fungal"/>
    <property type="match status" value="1"/>
</dbReference>
<dbReference type="AlphaFoldDB" id="A0AAD6YLL6"/>
<protein>
    <recommendedName>
        <fullName evidence="1">Fungal-type protein kinase domain-containing protein</fullName>
    </recommendedName>
</protein>
<dbReference type="InterPro" id="IPR040976">
    <property type="entry name" value="Pkinase_fungal"/>
</dbReference>
<dbReference type="EMBL" id="JARJCW010000006">
    <property type="protein sequence ID" value="KAJ7223121.1"/>
    <property type="molecule type" value="Genomic_DNA"/>
</dbReference>